<gene>
    <name evidence="2" type="ORF">GIB67_004864</name>
</gene>
<dbReference type="PANTHER" id="PTHR44203:SF8">
    <property type="entry name" value="ETHYLENE-OVERPRODUCTION PROTEIN 1"/>
    <property type="match status" value="1"/>
</dbReference>
<proteinExistence type="predicted"/>
<dbReference type="OrthoDB" id="1899679at2759"/>
<dbReference type="SMART" id="SM00028">
    <property type="entry name" value="TPR"/>
    <property type="match status" value="1"/>
</dbReference>
<organism evidence="2 3">
    <name type="scientific">Kingdonia uniflora</name>
    <dbReference type="NCBI Taxonomy" id="39325"/>
    <lineage>
        <taxon>Eukaryota</taxon>
        <taxon>Viridiplantae</taxon>
        <taxon>Streptophyta</taxon>
        <taxon>Embryophyta</taxon>
        <taxon>Tracheophyta</taxon>
        <taxon>Spermatophyta</taxon>
        <taxon>Magnoliopsida</taxon>
        <taxon>Ranunculales</taxon>
        <taxon>Circaeasteraceae</taxon>
        <taxon>Kingdonia</taxon>
    </lineage>
</organism>
<dbReference type="EMBL" id="JACGCM010002137">
    <property type="protein sequence ID" value="KAF6144191.1"/>
    <property type="molecule type" value="Genomic_DNA"/>
</dbReference>
<accession>A0A7J7LNE8</accession>
<dbReference type="InterPro" id="IPR019734">
    <property type="entry name" value="TPR_rpt"/>
</dbReference>
<evidence type="ECO:0000313" key="2">
    <source>
        <dbReference type="EMBL" id="KAF6144191.1"/>
    </source>
</evidence>
<dbReference type="SUPFAM" id="SSF48452">
    <property type="entry name" value="TPR-like"/>
    <property type="match status" value="1"/>
</dbReference>
<feature type="repeat" description="TPR" evidence="1">
    <location>
        <begin position="35"/>
        <end position="68"/>
    </location>
</feature>
<name>A0A7J7LNE8_9MAGN</name>
<dbReference type="Proteomes" id="UP000541444">
    <property type="component" value="Unassembled WGS sequence"/>
</dbReference>
<keyword evidence="1" id="KW-0802">TPR repeat</keyword>
<evidence type="ECO:0000313" key="3">
    <source>
        <dbReference type="Proteomes" id="UP000541444"/>
    </source>
</evidence>
<keyword evidence="3" id="KW-1185">Reference proteome</keyword>
<dbReference type="PROSITE" id="PS50005">
    <property type="entry name" value="TPR"/>
    <property type="match status" value="1"/>
</dbReference>
<comment type="caution">
    <text evidence="2">The sequence shown here is derived from an EMBL/GenBank/DDBJ whole genome shotgun (WGS) entry which is preliminary data.</text>
</comment>
<dbReference type="GO" id="GO:0010105">
    <property type="term" value="P:negative regulation of ethylene-activated signaling pathway"/>
    <property type="evidence" value="ECO:0007669"/>
    <property type="project" value="InterPro"/>
</dbReference>
<dbReference type="PANTHER" id="PTHR44203">
    <property type="entry name" value="ETO1-RELATED"/>
    <property type="match status" value="1"/>
</dbReference>
<dbReference type="InterPro" id="IPR044631">
    <property type="entry name" value="ETO1-like"/>
</dbReference>
<dbReference type="InterPro" id="IPR011990">
    <property type="entry name" value="TPR-like_helical_dom_sf"/>
</dbReference>
<sequence length="162" mass="18298">MLIVLLVSTGRDILYYLPYEMILACLPDSSGRDTFKALNNLGSVYVDYGKLDQAENCYMNALNIRHTRAHQGLARVNHLKNLKTEAYDEMTKLIDKARNNASAYEKCSEYCERDTTNCDLSKATHLDPLRTYPCRYSAAVQLGLKARDATKDAHANTIPDKD</sequence>
<reference evidence="2 3" key="1">
    <citation type="journal article" date="2020" name="IScience">
        <title>Genome Sequencing of the Endangered Kingdonia uniflora (Circaeasteraceae, Ranunculales) Reveals Potential Mechanisms of Evolutionary Specialization.</title>
        <authorList>
            <person name="Sun Y."/>
            <person name="Deng T."/>
            <person name="Zhang A."/>
            <person name="Moore M.J."/>
            <person name="Landis J.B."/>
            <person name="Lin N."/>
            <person name="Zhang H."/>
            <person name="Zhang X."/>
            <person name="Huang J."/>
            <person name="Zhang X."/>
            <person name="Sun H."/>
            <person name="Wang H."/>
        </authorList>
    </citation>
    <scope>NUCLEOTIDE SEQUENCE [LARGE SCALE GENOMIC DNA]</scope>
    <source>
        <strain evidence="2">TB1705</strain>
        <tissue evidence="2">Leaf</tissue>
    </source>
</reference>
<protein>
    <recommendedName>
        <fullName evidence="4">Tetratricopeptide repeat protein</fullName>
    </recommendedName>
</protein>
<evidence type="ECO:0000256" key="1">
    <source>
        <dbReference type="PROSITE-ProRule" id="PRU00339"/>
    </source>
</evidence>
<dbReference type="Gene3D" id="1.25.40.10">
    <property type="entry name" value="Tetratricopeptide repeat domain"/>
    <property type="match status" value="1"/>
</dbReference>
<dbReference type="AlphaFoldDB" id="A0A7J7LNE8"/>
<evidence type="ECO:0008006" key="4">
    <source>
        <dbReference type="Google" id="ProtNLM"/>
    </source>
</evidence>